<reference evidence="1 2" key="1">
    <citation type="submission" date="2018-02" db="EMBL/GenBank/DDBJ databases">
        <title>Draft genome of wild Prunus yedoensis var. nudiflora.</title>
        <authorList>
            <person name="Baek S."/>
            <person name="Kim J.-H."/>
            <person name="Choi K."/>
            <person name="Kim G.-B."/>
            <person name="Cho A."/>
            <person name="Jang H."/>
            <person name="Shin C.-H."/>
            <person name="Yu H.-J."/>
            <person name="Mun J.-H."/>
        </authorList>
    </citation>
    <scope>NUCLEOTIDE SEQUENCE [LARGE SCALE GENOMIC DNA]</scope>
    <source>
        <strain evidence="2">cv. Jeju island</strain>
        <tissue evidence="1">Leaf</tissue>
    </source>
</reference>
<keyword evidence="2" id="KW-1185">Reference proteome</keyword>
<evidence type="ECO:0000313" key="1">
    <source>
        <dbReference type="EMBL" id="PQM37654.1"/>
    </source>
</evidence>
<accession>A0A314UM81</accession>
<dbReference type="AlphaFoldDB" id="A0A314UM81"/>
<sequence>MSLNHLLGFDQRIWSRHTLSPEEIGVIFEGGDPLLLAPDAGALGPGGLADAGVEEVALVLAVVVLEGGHVVLDIEKAAGVGSVDDLIKGVGLGVDDGSRGKVAVEGDVVGREMQWRIVEEGEGCE</sequence>
<dbReference type="Proteomes" id="UP000250321">
    <property type="component" value="Unassembled WGS sequence"/>
</dbReference>
<evidence type="ECO:0000313" key="2">
    <source>
        <dbReference type="Proteomes" id="UP000250321"/>
    </source>
</evidence>
<comment type="caution">
    <text evidence="1">The sequence shown here is derived from an EMBL/GenBank/DDBJ whole genome shotgun (WGS) entry which is preliminary data.</text>
</comment>
<name>A0A314UM81_PRUYE</name>
<protein>
    <submittedName>
        <fullName evidence="1">Uncharacterized protein</fullName>
    </submittedName>
</protein>
<organism evidence="1 2">
    <name type="scientific">Prunus yedoensis var. nudiflora</name>
    <dbReference type="NCBI Taxonomy" id="2094558"/>
    <lineage>
        <taxon>Eukaryota</taxon>
        <taxon>Viridiplantae</taxon>
        <taxon>Streptophyta</taxon>
        <taxon>Embryophyta</taxon>
        <taxon>Tracheophyta</taxon>
        <taxon>Spermatophyta</taxon>
        <taxon>Magnoliopsida</taxon>
        <taxon>eudicotyledons</taxon>
        <taxon>Gunneridae</taxon>
        <taxon>Pentapetalae</taxon>
        <taxon>rosids</taxon>
        <taxon>fabids</taxon>
        <taxon>Rosales</taxon>
        <taxon>Rosaceae</taxon>
        <taxon>Amygdaloideae</taxon>
        <taxon>Amygdaleae</taxon>
        <taxon>Prunus</taxon>
    </lineage>
</organism>
<proteinExistence type="predicted"/>
<gene>
    <name evidence="1" type="ORF">Pyn_18395</name>
</gene>
<dbReference type="EMBL" id="PJQY01003421">
    <property type="protein sequence ID" value="PQM37654.1"/>
    <property type="molecule type" value="Genomic_DNA"/>
</dbReference>